<organism evidence="1">
    <name type="scientific">marine sediment metagenome</name>
    <dbReference type="NCBI Taxonomy" id="412755"/>
    <lineage>
        <taxon>unclassified sequences</taxon>
        <taxon>metagenomes</taxon>
        <taxon>ecological metagenomes</taxon>
    </lineage>
</organism>
<comment type="caution">
    <text evidence="1">The sequence shown here is derived from an EMBL/GenBank/DDBJ whole genome shotgun (WGS) entry which is preliminary data.</text>
</comment>
<dbReference type="AlphaFoldDB" id="X0Z7Z1"/>
<name>X0Z7Z1_9ZZZZ</name>
<gene>
    <name evidence="1" type="ORF">S01H1_78292</name>
</gene>
<proteinExistence type="predicted"/>
<sequence>MPLSKFVKQKHTADKAASVTGAVMIYAVQVHANGGDADIELCDALTDTSSDELSYSALNGDTLFFDYEPLGGVAFVTGLTVDVTGTGASVIIWTDKLQATA</sequence>
<dbReference type="EMBL" id="BARS01052682">
    <property type="protein sequence ID" value="GAG44681.1"/>
    <property type="molecule type" value="Genomic_DNA"/>
</dbReference>
<protein>
    <submittedName>
        <fullName evidence="1">Uncharacterized protein</fullName>
    </submittedName>
</protein>
<accession>X0Z7Z1</accession>
<reference evidence="1" key="1">
    <citation type="journal article" date="2014" name="Front. Microbiol.">
        <title>High frequency of phylogenetically diverse reductive dehalogenase-homologous genes in deep subseafloor sedimentary metagenomes.</title>
        <authorList>
            <person name="Kawai M."/>
            <person name="Futagami T."/>
            <person name="Toyoda A."/>
            <person name="Takaki Y."/>
            <person name="Nishi S."/>
            <person name="Hori S."/>
            <person name="Arai W."/>
            <person name="Tsubouchi T."/>
            <person name="Morono Y."/>
            <person name="Uchiyama I."/>
            <person name="Ito T."/>
            <person name="Fujiyama A."/>
            <person name="Inagaki F."/>
            <person name="Takami H."/>
        </authorList>
    </citation>
    <scope>NUCLEOTIDE SEQUENCE</scope>
    <source>
        <strain evidence="1">Expedition CK06-06</strain>
    </source>
</reference>
<evidence type="ECO:0000313" key="1">
    <source>
        <dbReference type="EMBL" id="GAG44681.1"/>
    </source>
</evidence>